<feature type="region of interest" description="Disordered" evidence="1">
    <location>
        <begin position="295"/>
        <end position="358"/>
    </location>
</feature>
<feature type="compositionally biased region" description="Basic and acidic residues" evidence="1">
    <location>
        <begin position="588"/>
        <end position="602"/>
    </location>
</feature>
<evidence type="ECO:0000313" key="5">
    <source>
        <dbReference type="RefSeq" id="XP_005176594.1"/>
    </source>
</evidence>
<feature type="region of interest" description="Disordered" evidence="1">
    <location>
        <begin position="28"/>
        <end position="94"/>
    </location>
</feature>
<feature type="region of interest" description="Disordered" evidence="1">
    <location>
        <begin position="667"/>
        <end position="686"/>
    </location>
</feature>
<feature type="compositionally biased region" description="Low complexity" evidence="1">
    <location>
        <begin position="303"/>
        <end position="313"/>
    </location>
</feature>
<evidence type="ECO:0000313" key="6">
    <source>
        <dbReference type="RefSeq" id="XP_005176595.1"/>
    </source>
</evidence>
<feature type="compositionally biased region" description="Polar residues" evidence="1">
    <location>
        <begin position="332"/>
        <end position="341"/>
    </location>
</feature>
<dbReference type="RefSeq" id="XP_019895457.1">
    <property type="nucleotide sequence ID" value="XM_020039898.1"/>
</dbReference>
<dbReference type="VEuPathDB" id="VectorBase:MDOA005626"/>
<dbReference type="VEuPathDB" id="VectorBase:MDOMA2_008238"/>
<dbReference type="eggNOG" id="ENOG502S1CY">
    <property type="taxonomic scope" value="Eukaryota"/>
</dbReference>
<accession>A0A1I8MJR2</accession>
<feature type="compositionally biased region" description="Basic and acidic residues" evidence="1">
    <location>
        <begin position="420"/>
        <end position="434"/>
    </location>
</feature>
<organism evidence="2">
    <name type="scientific">Musca domestica</name>
    <name type="common">House fly</name>
    <dbReference type="NCBI Taxonomy" id="7370"/>
    <lineage>
        <taxon>Eukaryota</taxon>
        <taxon>Metazoa</taxon>
        <taxon>Ecdysozoa</taxon>
        <taxon>Arthropoda</taxon>
        <taxon>Hexapoda</taxon>
        <taxon>Insecta</taxon>
        <taxon>Pterygota</taxon>
        <taxon>Neoptera</taxon>
        <taxon>Endopterygota</taxon>
        <taxon>Diptera</taxon>
        <taxon>Brachycera</taxon>
        <taxon>Muscomorpha</taxon>
        <taxon>Muscoidea</taxon>
        <taxon>Muscidae</taxon>
        <taxon>Musca</taxon>
    </lineage>
</organism>
<feature type="region of interest" description="Disordered" evidence="1">
    <location>
        <begin position="99"/>
        <end position="118"/>
    </location>
</feature>
<feature type="compositionally biased region" description="Polar residues" evidence="1">
    <location>
        <begin position="672"/>
        <end position="686"/>
    </location>
</feature>
<dbReference type="RefSeq" id="XP_005176595.1">
    <property type="nucleotide sequence ID" value="XM_005176538.3"/>
</dbReference>
<feature type="compositionally biased region" description="Polar residues" evidence="1">
    <location>
        <begin position="437"/>
        <end position="446"/>
    </location>
</feature>
<dbReference type="InterPro" id="IPR050734">
    <property type="entry name" value="PIH1/Kintoun_subfamily"/>
</dbReference>
<proteinExistence type="predicted"/>
<keyword evidence="3" id="KW-1185">Reference proteome</keyword>
<dbReference type="EnsemblMetazoa" id="MDOA005626-RB">
    <property type="protein sequence ID" value="MDOA005626-PB"/>
    <property type="gene ID" value="MDOA005626"/>
</dbReference>
<reference evidence="4 5" key="3">
    <citation type="submission" date="2025-04" db="UniProtKB">
        <authorList>
            <consortium name="RefSeq"/>
        </authorList>
    </citation>
    <scope>IDENTIFICATION</scope>
    <source>
        <strain evidence="4 5">Aabys</strain>
    </source>
</reference>
<evidence type="ECO:0000256" key="1">
    <source>
        <dbReference type="SAM" id="MobiDB-lite"/>
    </source>
</evidence>
<protein>
    <submittedName>
        <fullName evidence="4 5">Mediator of RNA polymerase II transcription subunit 26</fullName>
    </submittedName>
</protein>
<evidence type="ECO:0000313" key="8">
    <source>
        <dbReference type="RefSeq" id="XP_019895457.1"/>
    </source>
</evidence>
<name>A0A1I8MJR2_MUSDO</name>
<dbReference type="EnsemblMetazoa" id="MDOA005626-RA">
    <property type="protein sequence ID" value="MDOA005626-PA"/>
    <property type="gene ID" value="MDOA005626"/>
</dbReference>
<dbReference type="OrthoDB" id="545063at2759"/>
<dbReference type="Proteomes" id="UP001652621">
    <property type="component" value="Unplaced"/>
</dbReference>
<feature type="region of interest" description="Disordered" evidence="1">
    <location>
        <begin position="420"/>
        <end position="453"/>
    </location>
</feature>
<dbReference type="PANTHER" id="PTHR22997">
    <property type="entry name" value="PIH1 DOMAIN-CONTAINING PROTEIN 1"/>
    <property type="match status" value="1"/>
</dbReference>
<dbReference type="EnsemblMetazoa" id="MDOA005626-RF">
    <property type="protein sequence ID" value="MDOA005626-PF"/>
    <property type="gene ID" value="MDOA005626"/>
</dbReference>
<gene>
    <name evidence="2" type="primary">101898239</name>
    <name evidence="4 5 6 7 8" type="synonym">LOC101898239</name>
</gene>
<evidence type="ECO:0000313" key="3">
    <source>
        <dbReference type="Proteomes" id="UP001652621"/>
    </source>
</evidence>
<feature type="region of interest" description="Disordered" evidence="1">
    <location>
        <begin position="708"/>
        <end position="737"/>
    </location>
</feature>
<feature type="compositionally biased region" description="Low complexity" evidence="1">
    <location>
        <begin position="710"/>
        <end position="730"/>
    </location>
</feature>
<dbReference type="RefSeq" id="XP_005176596.1">
    <property type="nucleotide sequence ID" value="XM_005176539.3"/>
</dbReference>
<dbReference type="EnsemblMetazoa" id="MDOA005626-RC">
    <property type="protein sequence ID" value="MDOA005626-PC"/>
    <property type="gene ID" value="MDOA005626"/>
</dbReference>
<feature type="region of interest" description="Disordered" evidence="1">
    <location>
        <begin position="579"/>
        <end position="602"/>
    </location>
</feature>
<evidence type="ECO:0000313" key="4">
    <source>
        <dbReference type="RefSeq" id="XP_005176593.1"/>
    </source>
</evidence>
<dbReference type="GO" id="GO:0005737">
    <property type="term" value="C:cytoplasm"/>
    <property type="evidence" value="ECO:0007669"/>
    <property type="project" value="TreeGrafter"/>
</dbReference>
<dbReference type="PANTHER" id="PTHR22997:SF3">
    <property type="entry name" value="PROTEIN KINTOUN"/>
    <property type="match status" value="1"/>
</dbReference>
<dbReference type="GeneID" id="101898239"/>
<reference evidence="2" key="2">
    <citation type="submission" date="2020-05" db="UniProtKB">
        <authorList>
            <consortium name="EnsemblMetazoa"/>
        </authorList>
    </citation>
    <scope>IDENTIFICATION</scope>
    <source>
        <strain evidence="2">Aabys</strain>
    </source>
</reference>
<evidence type="ECO:0000313" key="7">
    <source>
        <dbReference type="RefSeq" id="XP_005176596.1"/>
    </source>
</evidence>
<reference evidence="2" key="1">
    <citation type="journal article" date="2014" name="Genome Biol.">
        <title>Genome of the house fly, Musca domestica L., a global vector of diseases with adaptations to a septic environment.</title>
        <authorList>
            <person name="Scott J.G."/>
            <person name="Warren W.C."/>
            <person name="Beukeboom L.W."/>
            <person name="Bopp D."/>
            <person name="Clark A.G."/>
            <person name="Giers S.D."/>
            <person name="Hediger M."/>
            <person name="Jones A.K."/>
            <person name="Kasai S."/>
            <person name="Leichter C.A."/>
            <person name="Li M."/>
            <person name="Meisel R.P."/>
            <person name="Minx P."/>
            <person name="Murphy T.D."/>
            <person name="Nelson D.R."/>
            <person name="Reid W.R."/>
            <person name="Rinkevich F.D."/>
            <person name="Robertson H.M."/>
            <person name="Sackton T.B."/>
            <person name="Sattelle D.B."/>
            <person name="Thibaud-Nissen F."/>
            <person name="Tomlinson C."/>
            <person name="van de Zande L."/>
            <person name="Walden K.K."/>
            <person name="Wilson R.K."/>
            <person name="Liu N."/>
        </authorList>
    </citation>
    <scope>NUCLEOTIDE SEQUENCE</scope>
    <source>
        <strain evidence="2">Aabys</strain>
    </source>
</reference>
<sequence length="737" mass="79711">MYQVNHQHKTTGDFEKFSNMSNSFRYLTSTDTDQQQQEEHTHRNQQQQPPQTCTSSVGGTEDTKSNADTNKSLHNVPDAINSDQHDNTSNNQNHAAMEDESGTMATTENSDTFNQNENSLTGALERDGMVTGNHQQMSPGLSLLQAAAASSPPPHSYRHSRAYRHFKNPPQPHMCIRTTTEAGEELFINVLSWTRIVIPQEPSDPIPLYGGMRVPPGSPRSPPIVFAVMANPEVLKDSGRHSKDPEERRAMVELMCDFVEAMNPGVKLVRNAVILKDRDISGELKDVWNAVQAQRDREREEQMMQQRQQQQQQHYHNLTTNGGAVPPVSLSPGLSNNSAMLQQQQQQQQQIFPKGGGLIGNFMGEGTPPRSRKLLMQQEMHKNEENGGDIEVTKPINLAQLAEHLDNKAAAAVSSLGADEIHSPTEKPHDENHPNDIITSNGNNTKDSTDSNRGVVGITQRNELNNQLNANNLDAKTQIISNGGTISNGAIATNANNTESNAANSAETVNCTLATNNTAKNSHNNSTPPPALASTNNIANNPAAQPTTAVTQPAAALNPPPTTKKEKLGGFLPNGCIFPRFTKNNKHKDKDKEGKTKDKEKNVLLSALKKSKDKKSQAAAAAAGAAAAAAANANHQDEKQQKELINTSTTTTTSPISITTANTTIATMSPTSGATLPPTDSTNNHLNKKNCLQQLECEVQKLDLNHIDGNTSSSSSSTANMTATSTSNNSHTGVGVH</sequence>
<dbReference type="EnsemblMetazoa" id="MDOA005626-RE">
    <property type="protein sequence ID" value="MDOA005626-PE"/>
    <property type="gene ID" value="MDOA005626"/>
</dbReference>
<feature type="region of interest" description="Disordered" evidence="1">
    <location>
        <begin position="631"/>
        <end position="661"/>
    </location>
</feature>
<dbReference type="AlphaFoldDB" id="A0A1I8MJR2"/>
<feature type="compositionally biased region" description="Low complexity" evidence="1">
    <location>
        <begin position="645"/>
        <end position="661"/>
    </location>
</feature>
<dbReference type="RefSeq" id="XP_005176594.1">
    <property type="nucleotide sequence ID" value="XM_005176537.3"/>
</dbReference>
<dbReference type="KEGG" id="mde:101898239"/>
<feature type="compositionally biased region" description="Polar residues" evidence="1">
    <location>
        <begin position="103"/>
        <end position="118"/>
    </location>
</feature>
<dbReference type="RefSeq" id="XP_005176593.1">
    <property type="nucleotide sequence ID" value="XM_005176536.3"/>
</dbReference>
<evidence type="ECO:0000313" key="2">
    <source>
        <dbReference type="EnsemblMetazoa" id="MDOA005626-PE"/>
    </source>
</evidence>